<dbReference type="NCBIfam" id="TIGR00179">
    <property type="entry name" value="murB"/>
    <property type="match status" value="1"/>
</dbReference>
<dbReference type="PANTHER" id="PTHR21071:SF4">
    <property type="entry name" value="UDP-N-ACETYLENOLPYRUVOYLGLUCOSAMINE REDUCTASE"/>
    <property type="match status" value="1"/>
</dbReference>
<dbReference type="HOGENOM" id="CLU_035304_0_0_6"/>
<evidence type="ECO:0000256" key="9">
    <source>
        <dbReference type="ARBA" id="ARBA00022618"/>
    </source>
</evidence>
<dbReference type="GO" id="GO:0051301">
    <property type="term" value="P:cell division"/>
    <property type="evidence" value="ECO:0007669"/>
    <property type="project" value="UniProtKB-KW"/>
</dbReference>
<name>K8VXN0_9GAMM</name>
<keyword evidence="15 20" id="KW-0560">Oxidoreductase</keyword>
<sequence>MNSFLELKPFNTFAIEAKAKSVCIAESVKSLYQQWLEAKNHQLPVLILGGGSNVLFIEDFDGVVILNRIKGVEVVETAEYWYINAAAGENWHQFINLLMSKGIYGVENLALIPGYVGSAPIQNIGAYGLELKDICEYVDILSLDTGDVIRVQAKECRFSYRDSIFKHEYQHTHIIVSVGFKLSKQWSPRLTYGDLTQLDPATVTPQQVFNLVCNTRSKKLPDPMIIGNVGSFFKNPIISEEKALRIKQNHSMCPQYPQEDGTVKLAAGWLIEQCGLKGYELGGAAVHTEQALVLINKNQATGRDVVNLARYVSQTVYEHFDIWLEPEVRFIGKHGEINPMDCIL</sequence>
<dbReference type="InterPro" id="IPR011601">
    <property type="entry name" value="MurB_C"/>
</dbReference>
<dbReference type="InterPro" id="IPR006094">
    <property type="entry name" value="Oxid_FAD_bind_N"/>
</dbReference>
<keyword evidence="14 20" id="KW-0573">Peptidoglycan synthesis</keyword>
<dbReference type="InterPro" id="IPR036318">
    <property type="entry name" value="FAD-bd_PCMH-like_sf"/>
</dbReference>
<feature type="domain" description="FAD-binding PCMH-type" evidence="21">
    <location>
        <begin position="15"/>
        <end position="185"/>
    </location>
</feature>
<dbReference type="Gene3D" id="3.30.465.10">
    <property type="match status" value="1"/>
</dbReference>
<keyword evidence="12 20" id="KW-0521">NADP</keyword>
<dbReference type="EC" id="1.3.1.98" evidence="6 20"/>
<feature type="active site" description="Proton donor" evidence="20">
    <location>
        <position position="231"/>
    </location>
</feature>
<comment type="similarity">
    <text evidence="5 20">Belongs to the MurB family.</text>
</comment>
<dbReference type="AlphaFoldDB" id="K8VXN0"/>
<dbReference type="EMBL" id="AKKL01000056">
    <property type="protein sequence ID" value="EKT52894.1"/>
    <property type="molecule type" value="Genomic_DNA"/>
</dbReference>
<comment type="subcellular location">
    <subcellularLocation>
        <location evidence="3 20">Cytoplasm</location>
    </subcellularLocation>
</comment>
<evidence type="ECO:0000256" key="14">
    <source>
        <dbReference type="ARBA" id="ARBA00022984"/>
    </source>
</evidence>
<evidence type="ECO:0000313" key="23">
    <source>
        <dbReference type="Proteomes" id="UP000009336"/>
    </source>
</evidence>
<proteinExistence type="inferred from homology"/>
<keyword evidence="23" id="KW-1185">Reference proteome</keyword>
<dbReference type="Gene3D" id="3.90.78.10">
    <property type="entry name" value="UDP-N-acetylenolpyruvoylglucosamine reductase, C-terminal domain"/>
    <property type="match status" value="1"/>
</dbReference>
<dbReference type="UniPathway" id="UPA00219"/>
<evidence type="ECO:0000256" key="3">
    <source>
        <dbReference type="ARBA" id="ARBA00004496"/>
    </source>
</evidence>
<evidence type="ECO:0000256" key="17">
    <source>
        <dbReference type="ARBA" id="ARBA00023316"/>
    </source>
</evidence>
<dbReference type="PANTHER" id="PTHR21071">
    <property type="entry name" value="UDP-N-ACETYLENOLPYRUVOYLGLUCOSAMINE REDUCTASE"/>
    <property type="match status" value="1"/>
</dbReference>
<dbReference type="GO" id="GO:0071949">
    <property type="term" value="F:FAD binding"/>
    <property type="evidence" value="ECO:0007669"/>
    <property type="project" value="InterPro"/>
</dbReference>
<evidence type="ECO:0000256" key="4">
    <source>
        <dbReference type="ARBA" id="ARBA00004752"/>
    </source>
</evidence>
<dbReference type="HAMAP" id="MF_00037">
    <property type="entry name" value="MurB"/>
    <property type="match status" value="1"/>
</dbReference>
<evidence type="ECO:0000256" key="19">
    <source>
        <dbReference type="ARBA" id="ARBA00048914"/>
    </source>
</evidence>
<evidence type="ECO:0000256" key="11">
    <source>
        <dbReference type="ARBA" id="ARBA00022827"/>
    </source>
</evidence>
<evidence type="ECO:0000256" key="1">
    <source>
        <dbReference type="ARBA" id="ARBA00001974"/>
    </source>
</evidence>
<dbReference type="Gene3D" id="3.30.43.10">
    <property type="entry name" value="Uridine Diphospho-n-acetylenolpyruvylglucosamine Reductase, domain 2"/>
    <property type="match status" value="1"/>
</dbReference>
<dbReference type="InterPro" id="IPR003170">
    <property type="entry name" value="MurB"/>
</dbReference>
<feature type="active site" evidence="20">
    <location>
        <position position="161"/>
    </location>
</feature>
<evidence type="ECO:0000256" key="20">
    <source>
        <dbReference type="HAMAP-Rule" id="MF_00037"/>
    </source>
</evidence>
<dbReference type="STRING" id="1141662.OOA_19569"/>
<dbReference type="Pfam" id="PF01565">
    <property type="entry name" value="FAD_binding_4"/>
    <property type="match status" value="1"/>
</dbReference>
<evidence type="ECO:0000256" key="5">
    <source>
        <dbReference type="ARBA" id="ARBA00010485"/>
    </source>
</evidence>
<dbReference type="GO" id="GO:0005829">
    <property type="term" value="C:cytosol"/>
    <property type="evidence" value="ECO:0007669"/>
    <property type="project" value="TreeGrafter"/>
</dbReference>
<reference evidence="22 23" key="1">
    <citation type="journal article" date="2012" name="BMC Genomics">
        <title>Comparative genomics of bacteria in the genus Providencia isolated from wild Drosophila melanogaster.</title>
        <authorList>
            <person name="Galac M.R."/>
            <person name="Lazzaro B.P."/>
        </authorList>
    </citation>
    <scope>NUCLEOTIDE SEQUENCE [LARGE SCALE GENOMIC DNA]</scope>
    <source>
        <strain evidence="22 23">DSM 19968</strain>
    </source>
</reference>
<dbReference type="PROSITE" id="PS51387">
    <property type="entry name" value="FAD_PCMH"/>
    <property type="match status" value="1"/>
</dbReference>
<dbReference type="SUPFAM" id="SSF56176">
    <property type="entry name" value="FAD-binding/transporter-associated domain-like"/>
    <property type="match status" value="1"/>
</dbReference>
<keyword evidence="11 20" id="KW-0274">FAD</keyword>
<feature type="active site" evidence="20">
    <location>
        <position position="327"/>
    </location>
</feature>
<dbReference type="PATRIC" id="fig|1141662.3.peg.3976"/>
<evidence type="ECO:0000256" key="8">
    <source>
        <dbReference type="ARBA" id="ARBA00022490"/>
    </source>
</evidence>
<comment type="caution">
    <text evidence="22">The sequence shown here is derived from an EMBL/GenBank/DDBJ whole genome shotgun (WGS) entry which is preliminary data.</text>
</comment>
<comment type="cofactor">
    <cofactor evidence="1 20">
        <name>FAD</name>
        <dbReference type="ChEBI" id="CHEBI:57692"/>
    </cofactor>
</comment>
<evidence type="ECO:0000256" key="13">
    <source>
        <dbReference type="ARBA" id="ARBA00022960"/>
    </source>
</evidence>
<comment type="function">
    <text evidence="2 20">Cell wall formation.</text>
</comment>
<protein>
    <recommendedName>
        <fullName evidence="7 20">UDP-N-acetylenolpyruvoylglucosamine reductase</fullName>
        <ecNumber evidence="6 20">1.3.1.98</ecNumber>
    </recommendedName>
    <alternativeName>
        <fullName evidence="18 20">UDP-N-acetylmuramate dehydrogenase</fullName>
    </alternativeName>
</protein>
<comment type="pathway">
    <text evidence="4 20">Cell wall biogenesis; peptidoglycan biosynthesis.</text>
</comment>
<dbReference type="SUPFAM" id="SSF56194">
    <property type="entry name" value="Uridine diphospho-N-Acetylenolpyruvylglucosamine reductase, MurB, C-terminal domain"/>
    <property type="match status" value="1"/>
</dbReference>
<dbReference type="RefSeq" id="WP_008913874.1">
    <property type="nucleotide sequence ID" value="NZ_KB233228.1"/>
</dbReference>
<evidence type="ECO:0000256" key="6">
    <source>
        <dbReference type="ARBA" id="ARBA00012518"/>
    </source>
</evidence>
<comment type="catalytic activity">
    <reaction evidence="19 20">
        <text>UDP-N-acetyl-alpha-D-muramate + NADP(+) = UDP-N-acetyl-3-O-(1-carboxyvinyl)-alpha-D-glucosamine + NADPH + H(+)</text>
        <dbReference type="Rhea" id="RHEA:12248"/>
        <dbReference type="ChEBI" id="CHEBI:15378"/>
        <dbReference type="ChEBI" id="CHEBI:57783"/>
        <dbReference type="ChEBI" id="CHEBI:58349"/>
        <dbReference type="ChEBI" id="CHEBI:68483"/>
        <dbReference type="ChEBI" id="CHEBI:70757"/>
        <dbReference type="EC" id="1.3.1.98"/>
    </reaction>
</comment>
<organism evidence="22 23">
    <name type="scientific">Providencia burhodogranariea DSM 19968</name>
    <dbReference type="NCBI Taxonomy" id="1141662"/>
    <lineage>
        <taxon>Bacteria</taxon>
        <taxon>Pseudomonadati</taxon>
        <taxon>Pseudomonadota</taxon>
        <taxon>Gammaproteobacteria</taxon>
        <taxon>Enterobacterales</taxon>
        <taxon>Morganellaceae</taxon>
        <taxon>Providencia</taxon>
    </lineage>
</organism>
<evidence type="ECO:0000256" key="18">
    <source>
        <dbReference type="ARBA" id="ARBA00031026"/>
    </source>
</evidence>
<evidence type="ECO:0000256" key="2">
    <source>
        <dbReference type="ARBA" id="ARBA00003921"/>
    </source>
</evidence>
<dbReference type="Proteomes" id="UP000009336">
    <property type="component" value="Unassembled WGS sequence"/>
</dbReference>
<keyword evidence="9 20" id="KW-0132">Cell division</keyword>
<evidence type="ECO:0000256" key="16">
    <source>
        <dbReference type="ARBA" id="ARBA00023306"/>
    </source>
</evidence>
<evidence type="ECO:0000256" key="15">
    <source>
        <dbReference type="ARBA" id="ARBA00023002"/>
    </source>
</evidence>
<dbReference type="NCBIfam" id="NF000755">
    <property type="entry name" value="PRK00046.1"/>
    <property type="match status" value="1"/>
</dbReference>
<keyword evidence="13 20" id="KW-0133">Cell shape</keyword>
<evidence type="ECO:0000313" key="22">
    <source>
        <dbReference type="EMBL" id="EKT52894.1"/>
    </source>
</evidence>
<evidence type="ECO:0000256" key="7">
    <source>
        <dbReference type="ARBA" id="ARBA00015188"/>
    </source>
</evidence>
<dbReference type="InterPro" id="IPR036635">
    <property type="entry name" value="MurB_C_sf"/>
</dbReference>
<gene>
    <name evidence="20" type="primary">murB</name>
    <name evidence="22" type="ORF">OOA_19569</name>
</gene>
<dbReference type="GO" id="GO:0008762">
    <property type="term" value="F:UDP-N-acetylmuramate dehydrogenase activity"/>
    <property type="evidence" value="ECO:0007669"/>
    <property type="project" value="UniProtKB-UniRule"/>
</dbReference>
<keyword evidence="8 20" id="KW-0963">Cytoplasm</keyword>
<keyword evidence="16 20" id="KW-0131">Cell cycle</keyword>
<dbReference type="OrthoDB" id="9804753at2"/>
<keyword evidence="10 20" id="KW-0285">Flavoprotein</keyword>
<dbReference type="Pfam" id="PF02873">
    <property type="entry name" value="MurB_C"/>
    <property type="match status" value="1"/>
</dbReference>
<dbReference type="InterPro" id="IPR016166">
    <property type="entry name" value="FAD-bd_PCMH"/>
</dbReference>
<dbReference type="NCBIfam" id="NF010478">
    <property type="entry name" value="PRK13903.1"/>
    <property type="match status" value="1"/>
</dbReference>
<evidence type="ECO:0000256" key="12">
    <source>
        <dbReference type="ARBA" id="ARBA00022857"/>
    </source>
</evidence>
<dbReference type="GO" id="GO:0071555">
    <property type="term" value="P:cell wall organization"/>
    <property type="evidence" value="ECO:0007669"/>
    <property type="project" value="UniProtKB-KW"/>
</dbReference>
<dbReference type="GO" id="GO:0009252">
    <property type="term" value="P:peptidoglycan biosynthetic process"/>
    <property type="evidence" value="ECO:0007669"/>
    <property type="project" value="UniProtKB-UniRule"/>
</dbReference>
<dbReference type="eggNOG" id="COG0812">
    <property type="taxonomic scope" value="Bacteria"/>
</dbReference>
<dbReference type="InterPro" id="IPR016167">
    <property type="entry name" value="FAD-bd_PCMH_sub1"/>
</dbReference>
<evidence type="ECO:0000256" key="10">
    <source>
        <dbReference type="ARBA" id="ARBA00022630"/>
    </source>
</evidence>
<evidence type="ECO:0000259" key="21">
    <source>
        <dbReference type="PROSITE" id="PS51387"/>
    </source>
</evidence>
<keyword evidence="17 20" id="KW-0961">Cell wall biogenesis/degradation</keyword>
<dbReference type="InterPro" id="IPR016169">
    <property type="entry name" value="FAD-bd_PCMH_sub2"/>
</dbReference>
<accession>K8VXN0</accession>
<dbReference type="GO" id="GO:0008360">
    <property type="term" value="P:regulation of cell shape"/>
    <property type="evidence" value="ECO:0007669"/>
    <property type="project" value="UniProtKB-KW"/>
</dbReference>